<dbReference type="Pfam" id="PF00550">
    <property type="entry name" value="PP-binding"/>
    <property type="match status" value="1"/>
</dbReference>
<dbReference type="RefSeq" id="WP_184633305.1">
    <property type="nucleotide sequence ID" value="NZ_BAABKT010000003.1"/>
</dbReference>
<gene>
    <name evidence="2" type="ORF">HNR25_000720</name>
</gene>
<sequence length="85" mass="8909">MQLLLGAGGGADGLRRRPFGLRAPQGSLEELLAGIAADVLGATRVVRDDSFFSLGCDSVRAVQLAEALSEHRHRAARRTAVPPCG</sequence>
<dbReference type="Gene3D" id="1.10.1200.10">
    <property type="entry name" value="ACP-like"/>
    <property type="match status" value="1"/>
</dbReference>
<dbReference type="InterPro" id="IPR009081">
    <property type="entry name" value="PP-bd_ACP"/>
</dbReference>
<dbReference type="EMBL" id="JACHLY010000001">
    <property type="protein sequence ID" value="MBB5996969.1"/>
    <property type="molecule type" value="Genomic_DNA"/>
</dbReference>
<name>A0A841E6N4_9ACTN</name>
<comment type="caution">
    <text evidence="2">The sequence shown here is derived from an EMBL/GenBank/DDBJ whole genome shotgun (WGS) entry which is preliminary data.</text>
</comment>
<dbReference type="AlphaFoldDB" id="A0A841E6N4"/>
<dbReference type="Proteomes" id="UP000578077">
    <property type="component" value="Unassembled WGS sequence"/>
</dbReference>
<dbReference type="InterPro" id="IPR036736">
    <property type="entry name" value="ACP-like_sf"/>
</dbReference>
<dbReference type="SUPFAM" id="SSF47336">
    <property type="entry name" value="ACP-like"/>
    <property type="match status" value="1"/>
</dbReference>
<accession>A0A841E6N4</accession>
<reference evidence="2 3" key="1">
    <citation type="submission" date="2020-08" db="EMBL/GenBank/DDBJ databases">
        <title>Sequencing the genomes of 1000 actinobacteria strains.</title>
        <authorList>
            <person name="Klenk H.-P."/>
        </authorList>
    </citation>
    <scope>NUCLEOTIDE SEQUENCE [LARGE SCALE GENOMIC DNA]</scope>
    <source>
        <strain evidence="2 3">DSM 44593</strain>
    </source>
</reference>
<protein>
    <submittedName>
        <fullName evidence="2">Aryl carrier-like protein</fullName>
    </submittedName>
</protein>
<organism evidence="2 3">
    <name type="scientific">Streptomonospora salina</name>
    <dbReference type="NCBI Taxonomy" id="104205"/>
    <lineage>
        <taxon>Bacteria</taxon>
        <taxon>Bacillati</taxon>
        <taxon>Actinomycetota</taxon>
        <taxon>Actinomycetes</taxon>
        <taxon>Streptosporangiales</taxon>
        <taxon>Nocardiopsidaceae</taxon>
        <taxon>Streptomonospora</taxon>
    </lineage>
</organism>
<evidence type="ECO:0000313" key="3">
    <source>
        <dbReference type="Proteomes" id="UP000578077"/>
    </source>
</evidence>
<dbReference type="PROSITE" id="PS50075">
    <property type="entry name" value="CARRIER"/>
    <property type="match status" value="1"/>
</dbReference>
<feature type="domain" description="Carrier" evidence="1">
    <location>
        <begin position="23"/>
        <end position="85"/>
    </location>
</feature>
<evidence type="ECO:0000259" key="1">
    <source>
        <dbReference type="PROSITE" id="PS50075"/>
    </source>
</evidence>
<keyword evidence="3" id="KW-1185">Reference proteome</keyword>
<evidence type="ECO:0000313" key="2">
    <source>
        <dbReference type="EMBL" id="MBB5996969.1"/>
    </source>
</evidence>
<proteinExistence type="predicted"/>